<protein>
    <submittedName>
        <fullName evidence="1">Uncharacterized protein</fullName>
    </submittedName>
</protein>
<accession>A0A5N6YR96</accession>
<dbReference type="EMBL" id="ML739869">
    <property type="protein sequence ID" value="KAE8348054.1"/>
    <property type="molecule type" value="Genomic_DNA"/>
</dbReference>
<dbReference type="OrthoDB" id="4506865at2759"/>
<organism evidence="1 2">
    <name type="scientific">Aspergillus coremiiformis</name>
    <dbReference type="NCBI Taxonomy" id="138285"/>
    <lineage>
        <taxon>Eukaryota</taxon>
        <taxon>Fungi</taxon>
        <taxon>Dikarya</taxon>
        <taxon>Ascomycota</taxon>
        <taxon>Pezizomycotina</taxon>
        <taxon>Eurotiomycetes</taxon>
        <taxon>Eurotiomycetidae</taxon>
        <taxon>Eurotiales</taxon>
        <taxon>Aspergillaceae</taxon>
        <taxon>Aspergillus</taxon>
        <taxon>Aspergillus subgen. Circumdati</taxon>
    </lineage>
</organism>
<proteinExistence type="predicted"/>
<dbReference type="Proteomes" id="UP000327118">
    <property type="component" value="Unassembled WGS sequence"/>
</dbReference>
<reference evidence="2" key="1">
    <citation type="submission" date="2019-04" db="EMBL/GenBank/DDBJ databases">
        <title>Friends and foes A comparative genomics studyof 23 Aspergillus species from section Flavi.</title>
        <authorList>
            <consortium name="DOE Joint Genome Institute"/>
            <person name="Kjaerbolling I."/>
            <person name="Vesth T."/>
            <person name="Frisvad J.C."/>
            <person name="Nybo J.L."/>
            <person name="Theobald S."/>
            <person name="Kildgaard S."/>
            <person name="Isbrandt T."/>
            <person name="Kuo A."/>
            <person name="Sato A."/>
            <person name="Lyhne E.K."/>
            <person name="Kogle M.E."/>
            <person name="Wiebenga A."/>
            <person name="Kun R.S."/>
            <person name="Lubbers R.J."/>
            <person name="Makela M.R."/>
            <person name="Barry K."/>
            <person name="Chovatia M."/>
            <person name="Clum A."/>
            <person name="Daum C."/>
            <person name="Haridas S."/>
            <person name="He G."/>
            <person name="LaButti K."/>
            <person name="Lipzen A."/>
            <person name="Mondo S."/>
            <person name="Riley R."/>
            <person name="Salamov A."/>
            <person name="Simmons B.A."/>
            <person name="Magnuson J.K."/>
            <person name="Henrissat B."/>
            <person name="Mortensen U.H."/>
            <person name="Larsen T.O."/>
            <person name="Devries R.P."/>
            <person name="Grigoriev I.V."/>
            <person name="Machida M."/>
            <person name="Baker S.E."/>
            <person name="Andersen M.R."/>
        </authorList>
    </citation>
    <scope>NUCLEOTIDE SEQUENCE [LARGE SCALE GENOMIC DNA]</scope>
    <source>
        <strain evidence="2">CBS 553.77</strain>
    </source>
</reference>
<evidence type="ECO:0000313" key="2">
    <source>
        <dbReference type="Proteomes" id="UP000327118"/>
    </source>
</evidence>
<dbReference type="AlphaFoldDB" id="A0A5N6YR96"/>
<sequence>MAGLLAVVANPFTFGFSRAVPGNMSDLSTVVTLLTVGAVPSHVTEATTGIAGLLAATEPTSIAATLRTISCNVADPAALITFLATGSTTIGITRGCLRTFAGDMANTTATVTGLFLRSYCAFTANMSLCTTVVASRGALLGTITGL</sequence>
<gene>
    <name evidence="1" type="ORF">BDV28DRAFT_144440</name>
</gene>
<evidence type="ECO:0000313" key="1">
    <source>
        <dbReference type="EMBL" id="KAE8348054.1"/>
    </source>
</evidence>
<keyword evidence="2" id="KW-1185">Reference proteome</keyword>
<name>A0A5N6YR96_9EURO</name>